<protein>
    <submittedName>
        <fullName evidence="1">AHH domain-containing protein</fullName>
    </submittedName>
</protein>
<name>A0ABU8RRN3_9SPHN</name>
<dbReference type="Proteomes" id="UP001361239">
    <property type="component" value="Unassembled WGS sequence"/>
</dbReference>
<sequence length="186" mass="20738">MTPPQSAPRRRLPFEAINRCGSADYDPGLQRHHLLPRQLLSQRCFGPLFEAIGPTRVGFDDFRANGMLLPGSDAAALRMAMPLHRGPHRRYSGMVIERVGTIEASWSRERCKRGLEPANLQALMRLGLVQRALRRRLLQGGRKAFSLNRRDPLGTTGDFSELDAMAEMLWISSFQPSRAASAALAC</sequence>
<dbReference type="Pfam" id="PF14412">
    <property type="entry name" value="AHH"/>
    <property type="match status" value="1"/>
</dbReference>
<proteinExistence type="predicted"/>
<dbReference type="EMBL" id="JBBHJZ010000001">
    <property type="protein sequence ID" value="MEJ5975748.1"/>
    <property type="molecule type" value="Genomic_DNA"/>
</dbReference>
<gene>
    <name evidence="1" type="ORF">WG901_03830</name>
</gene>
<dbReference type="InterPro" id="IPR032871">
    <property type="entry name" value="AHH_dom_containing"/>
</dbReference>
<dbReference type="RefSeq" id="WP_339585679.1">
    <property type="nucleotide sequence ID" value="NZ_JBBHJZ010000001.1"/>
</dbReference>
<accession>A0ABU8RRN3</accession>
<reference evidence="1 2" key="1">
    <citation type="submission" date="2024-03" db="EMBL/GenBank/DDBJ databases">
        <authorList>
            <person name="Jo J.-H."/>
        </authorList>
    </citation>
    <scope>NUCLEOTIDE SEQUENCE [LARGE SCALE GENOMIC DNA]</scope>
    <source>
        <strain evidence="1 2">PS1R-30</strain>
    </source>
</reference>
<evidence type="ECO:0000313" key="1">
    <source>
        <dbReference type="EMBL" id="MEJ5975748.1"/>
    </source>
</evidence>
<comment type="caution">
    <text evidence="1">The sequence shown here is derived from an EMBL/GenBank/DDBJ whole genome shotgun (WGS) entry which is preliminary data.</text>
</comment>
<keyword evidence="2" id="KW-1185">Reference proteome</keyword>
<organism evidence="1 2">
    <name type="scientific">Novosphingobium anseongense</name>
    <dbReference type="NCBI Taxonomy" id="3133436"/>
    <lineage>
        <taxon>Bacteria</taxon>
        <taxon>Pseudomonadati</taxon>
        <taxon>Pseudomonadota</taxon>
        <taxon>Alphaproteobacteria</taxon>
        <taxon>Sphingomonadales</taxon>
        <taxon>Sphingomonadaceae</taxon>
        <taxon>Novosphingobium</taxon>
    </lineage>
</organism>
<evidence type="ECO:0000313" key="2">
    <source>
        <dbReference type="Proteomes" id="UP001361239"/>
    </source>
</evidence>